<keyword evidence="11" id="KW-0472">Membrane</keyword>
<keyword evidence="4" id="KW-1003">Cell membrane</keyword>
<evidence type="ECO:0000256" key="8">
    <source>
        <dbReference type="ARBA" id="ARBA00022798"/>
    </source>
</evidence>
<organism evidence="19 20">
    <name type="scientific">Mycoplasmoides genitalium M6320</name>
    <dbReference type="NCBI Taxonomy" id="662945"/>
    <lineage>
        <taxon>Bacteria</taxon>
        <taxon>Bacillati</taxon>
        <taxon>Mycoplasmatota</taxon>
        <taxon>Mycoplasmoidales</taxon>
        <taxon>Mycoplasmoidaceae</taxon>
        <taxon>Mycoplasmoides</taxon>
    </lineage>
</organism>
<evidence type="ECO:0000256" key="4">
    <source>
        <dbReference type="ARBA" id="ARBA00022475"/>
    </source>
</evidence>
<dbReference type="FunFam" id="3.90.550.10:FF:000323">
    <property type="entry name" value="Processive diacylglycerol beta-glycosyltransferase"/>
    <property type="match status" value="1"/>
</dbReference>
<keyword evidence="6" id="KW-0328">Glycosyltransferase</keyword>
<dbReference type="Pfam" id="PF00535">
    <property type="entry name" value="Glycos_transf_2"/>
    <property type="match status" value="1"/>
</dbReference>
<comment type="subcellular location">
    <subcellularLocation>
        <location evidence="2">Cell membrane</location>
    </subcellularLocation>
</comment>
<comment type="similarity">
    <text evidence="3">Belongs to the glycosyltransferase 2 family.</text>
</comment>
<sequence length="341" mass="40855">MDKLVSILVPCYKSKPFLKRFFNSLLKQDLNQAKIIFFNDNVADETYEVLQKFKKEHNNLAIEVYCDKQNEGIGKVRDKLVNLVTTPYFYFIDPDDCFNNKNVIKEIVESIKKEDFDLGVLKSMVYLCFLKHDFIIKFLPLKGIFQGRVKLINNNNVNKLNYIKNNDQYIWNIVINTDFFRKLNLTFESRLFEDIPIWYPMFFSSQKIVFIDVIGTNYFIRNDSLSTTISAPRYLNLIQCYEKLYVNLSQNGSLASFIDPNHKIEARFWRRQMFVWFALFSFEYFKKNFSESKKILEKLFVFLEKNGVYERVFQTKNQGIYHIWVQRLKYFKHVLESKSDN</sequence>
<evidence type="ECO:0000256" key="9">
    <source>
        <dbReference type="ARBA" id="ARBA00022842"/>
    </source>
</evidence>
<evidence type="ECO:0000256" key="14">
    <source>
        <dbReference type="ARBA" id="ARBA00051325"/>
    </source>
</evidence>
<evidence type="ECO:0000256" key="1">
    <source>
        <dbReference type="ARBA" id="ARBA00001946"/>
    </source>
</evidence>
<evidence type="ECO:0000256" key="10">
    <source>
        <dbReference type="ARBA" id="ARBA00023098"/>
    </source>
</evidence>
<evidence type="ECO:0000256" key="16">
    <source>
        <dbReference type="ARBA" id="ARBA00068510"/>
    </source>
</evidence>
<dbReference type="SUPFAM" id="SSF53448">
    <property type="entry name" value="Nucleotide-diphospho-sugar transferases"/>
    <property type="match status" value="1"/>
</dbReference>
<dbReference type="PANTHER" id="PTHR22916:SF51">
    <property type="entry name" value="GLYCOSYLTRANSFERASE EPSH-RELATED"/>
    <property type="match status" value="1"/>
</dbReference>
<keyword evidence="7 19" id="KW-0808">Transferase</keyword>
<protein>
    <recommendedName>
        <fullName evidence="16">Processive diacylglycerol beta-glycosyltransferase</fullName>
    </recommendedName>
    <alternativeName>
        <fullName evidence="17">Beta-monoglycosyldiacylglycerol synthase</fullName>
    </alternativeName>
</protein>
<dbReference type="GO" id="GO:0046467">
    <property type="term" value="P:membrane lipid biosynthetic process"/>
    <property type="evidence" value="ECO:0007669"/>
    <property type="project" value="UniProtKB-ARBA"/>
</dbReference>
<dbReference type="AlphaFoldDB" id="A0ABC7ZJ25"/>
<reference evidence="19 20" key="1">
    <citation type="journal article" date="2012" name="J. Bacteriol.">
        <title>Draft Genome Sequences of Four Axenic Mycoplasma genitalium Strains Isolated from Denmark, Japan, and Australia.</title>
        <authorList>
            <person name="McGowin C.L."/>
            <person name="Ma L."/>
            <person name="Jensen J.S."/>
            <person name="Mancuso M.M."/>
            <person name="Hamasuna R."/>
            <person name="Adegboye D."/>
            <person name="Martin D.H."/>
        </authorList>
    </citation>
    <scope>NUCLEOTIDE SEQUENCE [LARGE SCALE GENOMIC DNA]</scope>
    <source>
        <strain evidence="19 20">M6320</strain>
    </source>
</reference>
<dbReference type="CDD" id="cd00761">
    <property type="entry name" value="Glyco_tranf_GTA_type"/>
    <property type="match status" value="1"/>
</dbReference>
<keyword evidence="9" id="KW-0460">Magnesium</keyword>
<evidence type="ECO:0000256" key="2">
    <source>
        <dbReference type="ARBA" id="ARBA00004236"/>
    </source>
</evidence>
<evidence type="ECO:0000259" key="18">
    <source>
        <dbReference type="Pfam" id="PF00535"/>
    </source>
</evidence>
<comment type="catalytic activity">
    <reaction evidence="15">
        <text>a 1,2-diacyl-sn-glycerol + UDP-alpha-D-galactose = a 1,2-diacyl-3-O-(beta-D-galactosyl)-sn-glycerol + UDP + H(+)</text>
        <dbReference type="Rhea" id="RHEA:14945"/>
        <dbReference type="ChEBI" id="CHEBI:15378"/>
        <dbReference type="ChEBI" id="CHEBI:17615"/>
        <dbReference type="ChEBI" id="CHEBI:17815"/>
        <dbReference type="ChEBI" id="CHEBI:58223"/>
        <dbReference type="ChEBI" id="CHEBI:66914"/>
    </reaction>
</comment>
<evidence type="ECO:0000256" key="11">
    <source>
        <dbReference type="ARBA" id="ARBA00023136"/>
    </source>
</evidence>
<evidence type="ECO:0000256" key="6">
    <source>
        <dbReference type="ARBA" id="ARBA00022676"/>
    </source>
</evidence>
<keyword evidence="8" id="KW-0319">Glycerol metabolism</keyword>
<dbReference type="GO" id="GO:0005886">
    <property type="term" value="C:plasma membrane"/>
    <property type="evidence" value="ECO:0007669"/>
    <property type="project" value="UniProtKB-SubCell"/>
</dbReference>
<evidence type="ECO:0000256" key="12">
    <source>
        <dbReference type="ARBA" id="ARBA00023277"/>
    </source>
</evidence>
<dbReference type="Proteomes" id="UP000005254">
    <property type="component" value="Chromosome"/>
</dbReference>
<keyword evidence="5" id="KW-0444">Lipid biosynthesis</keyword>
<dbReference type="KEGG" id="mgx:CM1_02020"/>
<dbReference type="PANTHER" id="PTHR22916">
    <property type="entry name" value="GLYCOSYLTRANSFERASE"/>
    <property type="match status" value="1"/>
</dbReference>
<evidence type="ECO:0000313" key="20">
    <source>
        <dbReference type="Proteomes" id="UP000005254"/>
    </source>
</evidence>
<evidence type="ECO:0000256" key="7">
    <source>
        <dbReference type="ARBA" id="ARBA00022679"/>
    </source>
</evidence>
<keyword evidence="12" id="KW-0119">Carbohydrate metabolism</keyword>
<dbReference type="GO" id="GO:0016757">
    <property type="term" value="F:glycosyltransferase activity"/>
    <property type="evidence" value="ECO:0007669"/>
    <property type="project" value="UniProtKB-KW"/>
</dbReference>
<evidence type="ECO:0000256" key="13">
    <source>
        <dbReference type="ARBA" id="ARBA00050686"/>
    </source>
</evidence>
<comment type="catalytic activity">
    <reaction evidence="13">
        <text>a 1,2-diacyl-sn-glycerol + UDP-alpha-D-glucose = a 1,2-diacyl-3-O-(beta-D-glucopyranosyl)-sn-glycerol + UDP + H(+)</text>
        <dbReference type="Rhea" id="RHEA:17285"/>
        <dbReference type="ChEBI" id="CHEBI:15378"/>
        <dbReference type="ChEBI" id="CHEBI:17815"/>
        <dbReference type="ChEBI" id="CHEBI:58223"/>
        <dbReference type="ChEBI" id="CHEBI:58885"/>
        <dbReference type="ChEBI" id="CHEBI:75799"/>
    </reaction>
</comment>
<dbReference type="Gene3D" id="3.90.550.10">
    <property type="entry name" value="Spore Coat Polysaccharide Biosynthesis Protein SpsA, Chain A"/>
    <property type="match status" value="1"/>
</dbReference>
<gene>
    <name evidence="19" type="ORF">CM1_02020</name>
</gene>
<proteinExistence type="inferred from homology"/>
<evidence type="ECO:0000256" key="15">
    <source>
        <dbReference type="ARBA" id="ARBA00051432"/>
    </source>
</evidence>
<name>A0ABC7ZJ25_MYCGT</name>
<evidence type="ECO:0000256" key="17">
    <source>
        <dbReference type="ARBA" id="ARBA00082788"/>
    </source>
</evidence>
<dbReference type="RefSeq" id="WP_014894476.1">
    <property type="nucleotide sequence ID" value="NC_018497.1"/>
</dbReference>
<dbReference type="InterPro" id="IPR029044">
    <property type="entry name" value="Nucleotide-diphossugar_trans"/>
</dbReference>
<comment type="catalytic activity">
    <reaction evidence="14">
        <text>a 1,2-diacyl-3-O-(beta-D-galactosyl)-sn-glycerol + UDP-alpha-D-galactose = a 1,2-diacyl-3-O-[beta-D-galactosyl-(1-&gt;6)-beta-D-galactosyl]-sn-glycerol + UDP + H(+)</text>
        <dbReference type="Rhea" id="RHEA:53748"/>
        <dbReference type="ChEBI" id="CHEBI:15378"/>
        <dbReference type="ChEBI" id="CHEBI:17615"/>
        <dbReference type="ChEBI" id="CHEBI:58223"/>
        <dbReference type="ChEBI" id="CHEBI:66914"/>
        <dbReference type="ChEBI" id="CHEBI:87082"/>
    </reaction>
</comment>
<dbReference type="InterPro" id="IPR001173">
    <property type="entry name" value="Glyco_trans_2-like"/>
</dbReference>
<dbReference type="EMBL" id="CP003772">
    <property type="protein sequence ID" value="AFQ04164.1"/>
    <property type="molecule type" value="Genomic_DNA"/>
</dbReference>
<keyword evidence="10" id="KW-0443">Lipid metabolism</keyword>
<dbReference type="GO" id="GO:0006071">
    <property type="term" value="P:glycerol metabolic process"/>
    <property type="evidence" value="ECO:0007669"/>
    <property type="project" value="UniProtKB-KW"/>
</dbReference>
<evidence type="ECO:0000313" key="19">
    <source>
        <dbReference type="EMBL" id="AFQ04164.1"/>
    </source>
</evidence>
<evidence type="ECO:0000256" key="3">
    <source>
        <dbReference type="ARBA" id="ARBA00006739"/>
    </source>
</evidence>
<comment type="cofactor">
    <cofactor evidence="1">
        <name>Mg(2+)</name>
        <dbReference type="ChEBI" id="CHEBI:18420"/>
    </cofactor>
</comment>
<feature type="domain" description="Glycosyltransferase 2-like" evidence="18">
    <location>
        <begin position="6"/>
        <end position="126"/>
    </location>
</feature>
<evidence type="ECO:0000256" key="5">
    <source>
        <dbReference type="ARBA" id="ARBA00022516"/>
    </source>
</evidence>
<accession>A0ABC7ZJ25</accession>